<keyword evidence="12" id="KW-1185">Reference proteome</keyword>
<dbReference type="InterPro" id="IPR035890">
    <property type="entry name" value="Anti-sigma-28_factor_FlgM_sf"/>
</dbReference>
<name>A0A1Q8YGH2_9BURK</name>
<evidence type="ECO:0000256" key="3">
    <source>
        <dbReference type="ARBA" id="ARBA00022491"/>
    </source>
</evidence>
<evidence type="ECO:0000313" key="12">
    <source>
        <dbReference type="Proteomes" id="UP000185911"/>
    </source>
</evidence>
<evidence type="ECO:0000259" key="10">
    <source>
        <dbReference type="Pfam" id="PF04316"/>
    </source>
</evidence>
<keyword evidence="6" id="KW-0804">Transcription</keyword>
<keyword evidence="3" id="KW-0678">Repressor</keyword>
<feature type="region of interest" description="Disordered" evidence="9">
    <location>
        <begin position="1"/>
        <end position="43"/>
    </location>
</feature>
<dbReference type="Pfam" id="PF04316">
    <property type="entry name" value="FlgM"/>
    <property type="match status" value="1"/>
</dbReference>
<evidence type="ECO:0000256" key="7">
    <source>
        <dbReference type="ARBA" id="ARBA00024739"/>
    </source>
</evidence>
<evidence type="ECO:0000256" key="8">
    <source>
        <dbReference type="ARBA" id="ARBA00030117"/>
    </source>
</evidence>
<dbReference type="InterPro" id="IPR007412">
    <property type="entry name" value="FlgM"/>
</dbReference>
<keyword evidence="5" id="KW-0805">Transcription regulation</keyword>
<dbReference type="GO" id="GO:0044781">
    <property type="term" value="P:bacterial-type flagellum organization"/>
    <property type="evidence" value="ECO:0007669"/>
    <property type="project" value="UniProtKB-KW"/>
</dbReference>
<evidence type="ECO:0000256" key="9">
    <source>
        <dbReference type="SAM" id="MobiDB-lite"/>
    </source>
</evidence>
<evidence type="ECO:0000313" key="11">
    <source>
        <dbReference type="EMBL" id="OLP07086.1"/>
    </source>
</evidence>
<comment type="caution">
    <text evidence="11">The sequence shown here is derived from an EMBL/GenBank/DDBJ whole genome shotgun (WGS) entry which is preliminary data.</text>
</comment>
<comment type="similarity">
    <text evidence="1">Belongs to the FlgM family.</text>
</comment>
<feature type="domain" description="Anti-sigma-28 factor FlgM C-terminal" evidence="10">
    <location>
        <begin position="47"/>
        <end position="96"/>
    </location>
</feature>
<evidence type="ECO:0000256" key="1">
    <source>
        <dbReference type="ARBA" id="ARBA00005322"/>
    </source>
</evidence>
<evidence type="ECO:0000256" key="6">
    <source>
        <dbReference type="ARBA" id="ARBA00023163"/>
    </source>
</evidence>
<accession>A0A1Q8YGH2</accession>
<sequence length="108" mass="10877">MKISQPSDTPVAHSSNAASLAAKSAPAASAQAKNTAAKGPQEAGVAVTVSSLARSIKADGANDLAEVDMAKVSAVKQAISDGTYKVNAGVIADKLLSNAQEMLQRSRV</sequence>
<dbReference type="EMBL" id="MSYM01000011">
    <property type="protein sequence ID" value="OLP07086.1"/>
    <property type="molecule type" value="Genomic_DNA"/>
</dbReference>
<evidence type="ECO:0000256" key="5">
    <source>
        <dbReference type="ARBA" id="ARBA00023015"/>
    </source>
</evidence>
<dbReference type="Proteomes" id="UP000185911">
    <property type="component" value="Unassembled WGS sequence"/>
</dbReference>
<dbReference type="RefSeq" id="WP_075586200.1">
    <property type="nucleotide sequence ID" value="NZ_MSYM01000011.1"/>
</dbReference>
<evidence type="ECO:0000256" key="4">
    <source>
        <dbReference type="ARBA" id="ARBA00022795"/>
    </source>
</evidence>
<gene>
    <name evidence="11" type="primary">flgM</name>
    <name evidence="11" type="ORF">BLL52_1837</name>
</gene>
<feature type="compositionally biased region" description="Low complexity" evidence="9">
    <location>
        <begin position="12"/>
        <end position="38"/>
    </location>
</feature>
<dbReference type="InterPro" id="IPR031316">
    <property type="entry name" value="FlgM_C"/>
</dbReference>
<dbReference type="STRING" id="81479.RA876_03530"/>
<proteinExistence type="inferred from homology"/>
<keyword evidence="4" id="KW-1005">Bacterial flagellum biogenesis</keyword>
<dbReference type="SUPFAM" id="SSF101498">
    <property type="entry name" value="Anti-sigma factor FlgM"/>
    <property type="match status" value="1"/>
</dbReference>
<comment type="function">
    <text evidence="7">Responsible for the coupling of flagellin expression to flagellar assembly by preventing expression of the flagellin genes when a component of the middle class of proteins is defective. It negatively regulates flagellar genes by inhibiting the activity of FliA by directly binding to FliA.</text>
</comment>
<evidence type="ECO:0000256" key="2">
    <source>
        <dbReference type="ARBA" id="ARBA00017823"/>
    </source>
</evidence>
<organism evidence="11 12">
    <name type="scientific">Rhodoferax antarcticus ANT.BR</name>
    <dbReference type="NCBI Taxonomy" id="1111071"/>
    <lineage>
        <taxon>Bacteria</taxon>
        <taxon>Pseudomonadati</taxon>
        <taxon>Pseudomonadota</taxon>
        <taxon>Betaproteobacteria</taxon>
        <taxon>Burkholderiales</taxon>
        <taxon>Comamonadaceae</taxon>
        <taxon>Rhodoferax</taxon>
    </lineage>
</organism>
<protein>
    <recommendedName>
        <fullName evidence="2">Negative regulator of flagellin synthesis</fullName>
    </recommendedName>
    <alternativeName>
        <fullName evidence="8">Anti-sigma-28 factor</fullName>
    </alternativeName>
</protein>
<dbReference type="GO" id="GO:0045892">
    <property type="term" value="P:negative regulation of DNA-templated transcription"/>
    <property type="evidence" value="ECO:0007669"/>
    <property type="project" value="InterPro"/>
</dbReference>
<dbReference type="AlphaFoldDB" id="A0A1Q8YGH2"/>
<dbReference type="NCBIfam" id="TIGR03824">
    <property type="entry name" value="FlgM_jcvi"/>
    <property type="match status" value="1"/>
</dbReference>
<reference evidence="11 12" key="1">
    <citation type="submission" date="2017-01" db="EMBL/GenBank/DDBJ databases">
        <title>Genome sequence of Rhodoferax antarcticus ANT.BR, a psychrophilic purple nonsulfur bacterium from an Antarctic microbial mat.</title>
        <authorList>
            <person name="Baker J."/>
            <person name="Riester C."/>
            <person name="Skinner B."/>
            <person name="Newell A."/>
            <person name="Swingley W."/>
            <person name="Madigan M."/>
            <person name="Jung D."/>
            <person name="Asao M."/>
            <person name="Chen M."/>
            <person name="Loughlin P."/>
            <person name="Pan H."/>
            <person name="Lin S."/>
            <person name="Li N."/>
            <person name="Shaw J."/>
            <person name="Prado M."/>
            <person name="Sherman C."/>
            <person name="Li X."/>
            <person name="Tang J."/>
            <person name="Blankenship R."/>
            <person name="Zhao T."/>
            <person name="Touchman J."/>
            <person name="Sattley M."/>
        </authorList>
    </citation>
    <scope>NUCLEOTIDE SEQUENCE [LARGE SCALE GENOMIC DNA]</scope>
    <source>
        <strain evidence="11 12">ANT.BR</strain>
    </source>
</reference>